<evidence type="ECO:0000313" key="15">
    <source>
        <dbReference type="Proteomes" id="UP001595848"/>
    </source>
</evidence>
<keyword evidence="12 14" id="KW-0326">Glycosidase</keyword>
<dbReference type="Pfam" id="PF14815">
    <property type="entry name" value="NUDIX_4"/>
    <property type="match status" value="1"/>
</dbReference>
<evidence type="ECO:0000313" key="14">
    <source>
        <dbReference type="EMBL" id="MFC4201791.1"/>
    </source>
</evidence>
<keyword evidence="10" id="KW-0411">Iron-sulfur</keyword>
<evidence type="ECO:0000256" key="10">
    <source>
        <dbReference type="ARBA" id="ARBA00023014"/>
    </source>
</evidence>
<keyword evidence="11" id="KW-0234">DNA repair</keyword>
<keyword evidence="6" id="KW-0479">Metal-binding</keyword>
<dbReference type="InterPro" id="IPR044298">
    <property type="entry name" value="MIG/MutY"/>
</dbReference>
<proteinExistence type="predicted"/>
<feature type="domain" description="HhH-GPD" evidence="13">
    <location>
        <begin position="45"/>
        <end position="200"/>
    </location>
</feature>
<dbReference type="PROSITE" id="PS01155">
    <property type="entry name" value="ENDONUCLEASE_III_2"/>
    <property type="match status" value="1"/>
</dbReference>
<dbReference type="SMART" id="SM00478">
    <property type="entry name" value="ENDO3c"/>
    <property type="match status" value="1"/>
</dbReference>
<accession>A0ABV8NXV2</accession>
<evidence type="ECO:0000256" key="11">
    <source>
        <dbReference type="ARBA" id="ARBA00023204"/>
    </source>
</evidence>
<dbReference type="NCBIfam" id="TIGR01084">
    <property type="entry name" value="mutY"/>
    <property type="match status" value="1"/>
</dbReference>
<dbReference type="InterPro" id="IPR029119">
    <property type="entry name" value="MutY_C"/>
</dbReference>
<evidence type="ECO:0000256" key="12">
    <source>
        <dbReference type="ARBA" id="ARBA00023295"/>
    </source>
</evidence>
<dbReference type="EC" id="3.2.2.31" evidence="4"/>
<dbReference type="Pfam" id="PF00730">
    <property type="entry name" value="HhH-GPD"/>
    <property type="match status" value="1"/>
</dbReference>
<dbReference type="EMBL" id="JBHSBV010000004">
    <property type="protein sequence ID" value="MFC4201791.1"/>
    <property type="molecule type" value="Genomic_DNA"/>
</dbReference>
<evidence type="ECO:0000256" key="7">
    <source>
        <dbReference type="ARBA" id="ARBA00022763"/>
    </source>
</evidence>
<dbReference type="Pfam" id="PF00633">
    <property type="entry name" value="HHH"/>
    <property type="match status" value="1"/>
</dbReference>
<comment type="cofactor">
    <cofactor evidence="2">
        <name>[4Fe-4S] cluster</name>
        <dbReference type="ChEBI" id="CHEBI:49883"/>
    </cofactor>
</comment>
<dbReference type="CDD" id="cd03431">
    <property type="entry name" value="NUDIX_DNA_Glycosylase_C-MutY"/>
    <property type="match status" value="1"/>
</dbReference>
<reference evidence="15" key="1">
    <citation type="journal article" date="2019" name="Int. J. Syst. Evol. Microbiol.">
        <title>The Global Catalogue of Microorganisms (GCM) 10K type strain sequencing project: providing services to taxonomists for standard genome sequencing and annotation.</title>
        <authorList>
            <consortium name="The Broad Institute Genomics Platform"/>
            <consortium name="The Broad Institute Genome Sequencing Center for Infectious Disease"/>
            <person name="Wu L."/>
            <person name="Ma J."/>
        </authorList>
    </citation>
    <scope>NUCLEOTIDE SEQUENCE [LARGE SCALE GENOMIC DNA]</scope>
    <source>
        <strain evidence="15">LMG 24813</strain>
    </source>
</reference>
<dbReference type="InterPro" id="IPR005760">
    <property type="entry name" value="A/G_AdeGlyc_MutY"/>
</dbReference>
<evidence type="ECO:0000256" key="8">
    <source>
        <dbReference type="ARBA" id="ARBA00022801"/>
    </source>
</evidence>
<comment type="function">
    <text evidence="3">Adenine glycosylase active on G-A mispairs. MutY also corrects error-prone DNA synthesis past GO lesions which are due to the oxidatively damaged form of guanine: 7,8-dihydro-8-oxoguanine (8-oxo-dGTP).</text>
</comment>
<evidence type="ECO:0000259" key="13">
    <source>
        <dbReference type="SMART" id="SM00478"/>
    </source>
</evidence>
<dbReference type="InterPro" id="IPR000445">
    <property type="entry name" value="HhH_motif"/>
</dbReference>
<evidence type="ECO:0000256" key="3">
    <source>
        <dbReference type="ARBA" id="ARBA00002933"/>
    </source>
</evidence>
<organism evidence="14 15">
    <name type="scientific">Candidimonas humi</name>
    <dbReference type="NCBI Taxonomy" id="683355"/>
    <lineage>
        <taxon>Bacteria</taxon>
        <taxon>Pseudomonadati</taxon>
        <taxon>Pseudomonadota</taxon>
        <taxon>Betaproteobacteria</taxon>
        <taxon>Burkholderiales</taxon>
        <taxon>Alcaligenaceae</taxon>
        <taxon>Candidimonas</taxon>
    </lineage>
</organism>
<keyword evidence="9" id="KW-0408">Iron</keyword>
<dbReference type="RefSeq" id="WP_217964937.1">
    <property type="nucleotide sequence ID" value="NZ_JAHTBN010000004.1"/>
</dbReference>
<evidence type="ECO:0000256" key="2">
    <source>
        <dbReference type="ARBA" id="ARBA00001966"/>
    </source>
</evidence>
<dbReference type="GO" id="GO:0000701">
    <property type="term" value="F:purine-specific mismatch base pair DNA N-glycosylase activity"/>
    <property type="evidence" value="ECO:0007669"/>
    <property type="project" value="UniProtKB-EC"/>
</dbReference>
<dbReference type="CDD" id="cd00056">
    <property type="entry name" value="ENDO3c"/>
    <property type="match status" value="1"/>
</dbReference>
<sequence>MPATDAAPIAGFAETVVRWQRTSGRHGLPWQGTCDPYRIWLSEIMLQQTQVATVVDYYQRFLARFPDLRALAQASQDEVMPYWAGLGYYARARNLHRCAREICERLDGEFPRRAEDIAQLPGIGRSTAAAIAAFAYGERAPIMDGNVKRVFTRYFGIYGNPAARAVEQQLWHTAQAAIDAADAGLDMGAYTQGLMDLGAGCCTRGVPACAQCPLAAGCYARLNSRQHELPAPKPRKQAGERQCAMLVLEQDGRVLLEQRPSRGIWGGLWCLPQYEDAQAMRAACGSRGIDCGPAQRMVPFSHTFTHFKLHIEPWLLRGTAPGLQEPAPGQAWVPVGELAGAALPAPVKKLLGGLYPADSLI</sequence>
<evidence type="ECO:0000256" key="4">
    <source>
        <dbReference type="ARBA" id="ARBA00012045"/>
    </source>
</evidence>
<dbReference type="PANTHER" id="PTHR42944">
    <property type="entry name" value="ADENINE DNA GLYCOSYLASE"/>
    <property type="match status" value="1"/>
</dbReference>
<keyword evidence="7" id="KW-0227">DNA damage</keyword>
<name>A0ABV8NXV2_9BURK</name>
<gene>
    <name evidence="14" type="primary">mutY</name>
    <name evidence="14" type="ORF">ACFOY1_12580</name>
</gene>
<comment type="caution">
    <text evidence="14">The sequence shown here is derived from an EMBL/GenBank/DDBJ whole genome shotgun (WGS) entry which is preliminary data.</text>
</comment>
<protein>
    <recommendedName>
        <fullName evidence="5">Adenine DNA glycosylase</fullName>
        <ecNumber evidence="4">3.2.2.31</ecNumber>
    </recommendedName>
</protein>
<evidence type="ECO:0000256" key="1">
    <source>
        <dbReference type="ARBA" id="ARBA00000843"/>
    </source>
</evidence>
<evidence type="ECO:0000256" key="6">
    <source>
        <dbReference type="ARBA" id="ARBA00022723"/>
    </source>
</evidence>
<keyword evidence="15" id="KW-1185">Reference proteome</keyword>
<dbReference type="InterPro" id="IPR004036">
    <property type="entry name" value="Endonuclease-III-like_CS2"/>
</dbReference>
<evidence type="ECO:0000256" key="5">
    <source>
        <dbReference type="ARBA" id="ARBA00022023"/>
    </source>
</evidence>
<comment type="catalytic activity">
    <reaction evidence="1">
        <text>Hydrolyzes free adenine bases from 7,8-dihydro-8-oxoguanine:adenine mismatched double-stranded DNA, leaving an apurinic site.</text>
        <dbReference type="EC" id="3.2.2.31"/>
    </reaction>
</comment>
<dbReference type="InterPro" id="IPR003265">
    <property type="entry name" value="HhH-GPD_domain"/>
</dbReference>
<dbReference type="Proteomes" id="UP001595848">
    <property type="component" value="Unassembled WGS sequence"/>
</dbReference>
<keyword evidence="8 14" id="KW-0378">Hydrolase</keyword>
<dbReference type="PANTHER" id="PTHR42944:SF1">
    <property type="entry name" value="ADENINE DNA GLYCOSYLASE"/>
    <property type="match status" value="1"/>
</dbReference>
<evidence type="ECO:0000256" key="9">
    <source>
        <dbReference type="ARBA" id="ARBA00023004"/>
    </source>
</evidence>